<name>A0A1I1T5J2_9BACT</name>
<dbReference type="GO" id="GO:0000906">
    <property type="term" value="F:6,7-dimethyl-8-ribityllumazine synthase activity"/>
    <property type="evidence" value="ECO:0007669"/>
    <property type="project" value="UniProtKB-UniRule"/>
</dbReference>
<dbReference type="HAMAP" id="MF_00178">
    <property type="entry name" value="Lumazine_synth"/>
    <property type="match status" value="1"/>
</dbReference>
<comment type="function">
    <text evidence="7 9">Catalyzes the formation of 6,7-dimethyl-8-ribityllumazine by condensation of 5-amino-6-(D-ribitylamino)uracil with 3,4-dihydroxy-2-butanone 4-phosphate. This is the penultimate step in the biosynthesis of riboflavin.</text>
</comment>
<dbReference type="AlphaFoldDB" id="A0A1I1T5J2"/>
<dbReference type="GO" id="GO:0009231">
    <property type="term" value="P:riboflavin biosynthetic process"/>
    <property type="evidence" value="ECO:0007669"/>
    <property type="project" value="UniProtKB-UniRule"/>
</dbReference>
<evidence type="ECO:0000256" key="6">
    <source>
        <dbReference type="ARBA" id="ARBA00048785"/>
    </source>
</evidence>
<dbReference type="EMBL" id="FOMX01000002">
    <property type="protein sequence ID" value="SFD53871.1"/>
    <property type="molecule type" value="Genomic_DNA"/>
</dbReference>
<dbReference type="EC" id="2.5.1.78" evidence="3 9"/>
<accession>A0A1I1T5J2</accession>
<dbReference type="Proteomes" id="UP000199400">
    <property type="component" value="Unassembled WGS sequence"/>
</dbReference>
<protein>
    <recommendedName>
        <fullName evidence="8 9">6,7-dimethyl-8-ribityllumazine synthase</fullName>
        <shortName evidence="9">DMRL synthase</shortName>
        <shortName evidence="9">LS</shortName>
        <shortName evidence="9">Lumazine synthase</shortName>
        <ecNumber evidence="3 9">2.5.1.78</ecNumber>
    </recommendedName>
</protein>
<feature type="binding site" evidence="9">
    <location>
        <position position="120"/>
    </location>
    <ligand>
        <name>5-amino-6-(D-ribitylamino)uracil</name>
        <dbReference type="ChEBI" id="CHEBI:15934"/>
    </ligand>
</feature>
<comment type="catalytic activity">
    <reaction evidence="6 9">
        <text>(2S)-2-hydroxy-3-oxobutyl phosphate + 5-amino-6-(D-ribitylamino)uracil = 6,7-dimethyl-8-(1-D-ribityl)lumazine + phosphate + 2 H2O + H(+)</text>
        <dbReference type="Rhea" id="RHEA:26152"/>
        <dbReference type="ChEBI" id="CHEBI:15377"/>
        <dbReference type="ChEBI" id="CHEBI:15378"/>
        <dbReference type="ChEBI" id="CHEBI:15934"/>
        <dbReference type="ChEBI" id="CHEBI:43474"/>
        <dbReference type="ChEBI" id="CHEBI:58201"/>
        <dbReference type="ChEBI" id="CHEBI:58830"/>
        <dbReference type="EC" id="2.5.1.78"/>
    </reaction>
</comment>
<dbReference type="PANTHER" id="PTHR21058:SF0">
    <property type="entry name" value="6,7-DIMETHYL-8-RIBITYLLUMAZINE SYNTHASE"/>
    <property type="match status" value="1"/>
</dbReference>
<keyword evidence="11" id="KW-1185">Reference proteome</keyword>
<dbReference type="CDD" id="cd09209">
    <property type="entry name" value="Lumazine_synthase-I"/>
    <property type="match status" value="1"/>
</dbReference>
<evidence type="ECO:0000256" key="1">
    <source>
        <dbReference type="ARBA" id="ARBA00004917"/>
    </source>
</evidence>
<evidence type="ECO:0000313" key="11">
    <source>
        <dbReference type="Proteomes" id="UP000199400"/>
    </source>
</evidence>
<dbReference type="GO" id="GO:0009349">
    <property type="term" value="C:riboflavin synthase complex"/>
    <property type="evidence" value="ECO:0007669"/>
    <property type="project" value="UniProtKB-UniRule"/>
</dbReference>
<evidence type="ECO:0000256" key="7">
    <source>
        <dbReference type="ARBA" id="ARBA00058151"/>
    </source>
</evidence>
<dbReference type="GO" id="GO:0005829">
    <property type="term" value="C:cytosol"/>
    <property type="evidence" value="ECO:0007669"/>
    <property type="project" value="TreeGrafter"/>
</dbReference>
<evidence type="ECO:0000256" key="9">
    <source>
        <dbReference type="HAMAP-Rule" id="MF_00178"/>
    </source>
</evidence>
<feature type="binding site" evidence="9">
    <location>
        <begin position="92"/>
        <end position="93"/>
    </location>
    <ligand>
        <name>(2S)-2-hydroxy-3-oxobutyl phosphate</name>
        <dbReference type="ChEBI" id="CHEBI:58830"/>
    </ligand>
</feature>
<dbReference type="Pfam" id="PF00885">
    <property type="entry name" value="DMRL_synthase"/>
    <property type="match status" value="1"/>
</dbReference>
<dbReference type="PANTHER" id="PTHR21058">
    <property type="entry name" value="6,7-DIMETHYL-8-RIBITYLLUMAZINE SYNTHASE DMRL SYNTHASE LUMAZINE SYNTHASE"/>
    <property type="match status" value="1"/>
</dbReference>
<sequence length="175" mass="18347">MAEVLAKVQTIEGTLDASGLRLAIVVSRFNNFITDRLLEGAVDALVRSGARPEDITVVRCPGAFEIPMVVGQVLSAKSYDAVITLGCLIRGDTIHFDLIAAECTRGVSQMALAFEVPVTYGVLTTDTLEQAIHRAGAKAGNKGAEAAMAAVEQVRLYREIAARGAADAQTEASGG</sequence>
<keyword evidence="5 9" id="KW-0808">Transferase</keyword>
<feature type="binding site" evidence="9">
    <location>
        <begin position="87"/>
        <end position="89"/>
    </location>
    <ligand>
        <name>5-amino-6-(D-ribitylamino)uracil</name>
        <dbReference type="ChEBI" id="CHEBI:15934"/>
    </ligand>
</feature>
<dbReference type="STRING" id="54.SAMN02745121_00500"/>
<evidence type="ECO:0000256" key="2">
    <source>
        <dbReference type="ARBA" id="ARBA00007424"/>
    </source>
</evidence>
<comment type="pathway">
    <text evidence="1 9">Cofactor biosynthesis; riboflavin biosynthesis; riboflavin from 2-hydroxy-3-oxobutyl phosphate and 5-amino-6-(D-ribitylamino)uracil: step 1/2.</text>
</comment>
<proteinExistence type="inferred from homology"/>
<dbReference type="Gene3D" id="3.40.50.960">
    <property type="entry name" value="Lumazine/riboflavin synthase"/>
    <property type="match status" value="1"/>
</dbReference>
<reference evidence="11" key="1">
    <citation type="submission" date="2016-10" db="EMBL/GenBank/DDBJ databases">
        <authorList>
            <person name="Varghese N."/>
            <person name="Submissions S."/>
        </authorList>
    </citation>
    <scope>NUCLEOTIDE SEQUENCE [LARGE SCALE GENOMIC DNA]</scope>
    <source>
        <strain evidence="11">ATCC 25963</strain>
    </source>
</reference>
<dbReference type="InterPro" id="IPR002180">
    <property type="entry name" value="LS/RS"/>
</dbReference>
<dbReference type="NCBIfam" id="NF000812">
    <property type="entry name" value="PRK00061.1-4"/>
    <property type="match status" value="1"/>
</dbReference>
<dbReference type="UniPathway" id="UPA00275">
    <property type="reaction ID" value="UER00404"/>
</dbReference>
<dbReference type="InterPro" id="IPR036467">
    <property type="entry name" value="LS/RS_sf"/>
</dbReference>
<organism evidence="10 11">
    <name type="scientific">Nannocystis exedens</name>
    <dbReference type="NCBI Taxonomy" id="54"/>
    <lineage>
        <taxon>Bacteria</taxon>
        <taxon>Pseudomonadati</taxon>
        <taxon>Myxococcota</taxon>
        <taxon>Polyangia</taxon>
        <taxon>Nannocystales</taxon>
        <taxon>Nannocystaceae</taxon>
        <taxon>Nannocystis</taxon>
    </lineage>
</organism>
<dbReference type="NCBIfam" id="TIGR00114">
    <property type="entry name" value="lumazine-synth"/>
    <property type="match status" value="1"/>
</dbReference>
<evidence type="ECO:0000256" key="4">
    <source>
        <dbReference type="ARBA" id="ARBA00022619"/>
    </source>
</evidence>
<dbReference type="SUPFAM" id="SSF52121">
    <property type="entry name" value="Lumazine synthase"/>
    <property type="match status" value="1"/>
</dbReference>
<evidence type="ECO:0000256" key="5">
    <source>
        <dbReference type="ARBA" id="ARBA00022679"/>
    </source>
</evidence>
<evidence type="ECO:0000256" key="8">
    <source>
        <dbReference type="ARBA" id="ARBA00072606"/>
    </source>
</evidence>
<keyword evidence="4 9" id="KW-0686">Riboflavin biosynthesis</keyword>
<feature type="active site" description="Proton donor" evidence="9">
    <location>
        <position position="95"/>
    </location>
</feature>
<feature type="binding site" evidence="9">
    <location>
        <position position="29"/>
    </location>
    <ligand>
        <name>5-amino-6-(D-ribitylamino)uracil</name>
        <dbReference type="ChEBI" id="CHEBI:15934"/>
    </ligand>
</feature>
<evidence type="ECO:0000256" key="3">
    <source>
        <dbReference type="ARBA" id="ARBA00012664"/>
    </source>
</evidence>
<feature type="binding site" evidence="9">
    <location>
        <begin position="63"/>
        <end position="65"/>
    </location>
    <ligand>
        <name>5-amino-6-(D-ribitylamino)uracil</name>
        <dbReference type="ChEBI" id="CHEBI:15934"/>
    </ligand>
</feature>
<dbReference type="InterPro" id="IPR034964">
    <property type="entry name" value="LS"/>
</dbReference>
<feature type="binding site" evidence="9">
    <location>
        <position position="134"/>
    </location>
    <ligand>
        <name>(2S)-2-hydroxy-3-oxobutyl phosphate</name>
        <dbReference type="ChEBI" id="CHEBI:58830"/>
    </ligand>
</feature>
<dbReference type="RefSeq" id="WP_096334266.1">
    <property type="nucleotide sequence ID" value="NZ_FOMX01000002.1"/>
</dbReference>
<evidence type="ECO:0000313" key="10">
    <source>
        <dbReference type="EMBL" id="SFD53871.1"/>
    </source>
</evidence>
<comment type="similarity">
    <text evidence="2 9">Belongs to the DMRL synthase family.</text>
</comment>
<dbReference type="FunFam" id="3.40.50.960:FF:000001">
    <property type="entry name" value="6,7-dimethyl-8-ribityllumazine synthase"/>
    <property type="match status" value="1"/>
</dbReference>
<gene>
    <name evidence="9" type="primary">ribH</name>
    <name evidence="10" type="ORF">SAMN02745121_00500</name>
</gene>